<reference evidence="3" key="4">
    <citation type="submission" date="2025-05" db="UniProtKB">
        <authorList>
            <consortium name="EnsemblFungi"/>
        </authorList>
    </citation>
    <scope>IDENTIFICATION</scope>
    <source>
        <strain evidence="3">isolate 1-1 / race 1 (BBBD)</strain>
    </source>
</reference>
<evidence type="ECO:0000256" key="1">
    <source>
        <dbReference type="SAM" id="MobiDB-lite"/>
    </source>
</evidence>
<sequence length="310" mass="35144">MEKLAVFFEREEFLKFSANLFVSTLESSNSNSNRAHAMKILQDIQTLQRAQENEVSSIGADFSDLSPEDKTKNGVVKAIQTFCDCQTSYLTNYAPEDLHLPENKVFDYKEFMKMSLNHPFWNDCYMCLSKDPWAIDPVLRTGIHATLGLDHANEEIIQLKVELRRSLSWGISHWNQLKQSINQSVEGNTQLNSRLKHAFGEFQLAGVSDRPGGIYQLLGGELCFARVHHKNLMIVWNNTISNMLDAKLISSEIIPDKWFRMIDSLIDTVHNASSSVDVQLEQAVLEQQDSDGKDSNGGANEEDNLLEDED</sequence>
<dbReference type="STRING" id="630390.A0A180FZI9"/>
<evidence type="ECO:0000313" key="2">
    <source>
        <dbReference type="EMBL" id="OAV85846.1"/>
    </source>
</evidence>
<name>A0A180FZI9_PUCT1</name>
<keyword evidence="4" id="KW-1185">Reference proteome</keyword>
<reference evidence="2" key="2">
    <citation type="submission" date="2016-05" db="EMBL/GenBank/DDBJ databases">
        <title>Comparative analysis highlights variable genome content of wheat rusts and divergence of the mating loci.</title>
        <authorList>
            <person name="Cuomo C.A."/>
            <person name="Bakkeren G."/>
            <person name="Szabo L."/>
            <person name="Khalil H."/>
            <person name="Joly D."/>
            <person name="Goldberg J."/>
            <person name="Young S."/>
            <person name="Zeng Q."/>
            <person name="Fellers J."/>
        </authorList>
    </citation>
    <scope>NUCLEOTIDE SEQUENCE [LARGE SCALE GENOMIC DNA]</scope>
    <source>
        <strain evidence="2">1-1 BBBD Race 1</strain>
    </source>
</reference>
<gene>
    <name evidence="2" type="ORF">PTTG_30232</name>
</gene>
<feature type="region of interest" description="Disordered" evidence="1">
    <location>
        <begin position="285"/>
        <end position="310"/>
    </location>
</feature>
<reference evidence="3 4" key="3">
    <citation type="journal article" date="2017" name="G3 (Bethesda)">
        <title>Comparative analysis highlights variable genome content of wheat rusts and divergence of the mating loci.</title>
        <authorList>
            <person name="Cuomo C.A."/>
            <person name="Bakkeren G."/>
            <person name="Khalil H.B."/>
            <person name="Panwar V."/>
            <person name="Joly D."/>
            <person name="Linning R."/>
            <person name="Sakthikumar S."/>
            <person name="Song X."/>
            <person name="Adiconis X."/>
            <person name="Fan L."/>
            <person name="Goldberg J.M."/>
            <person name="Levin J.Z."/>
            <person name="Young S."/>
            <person name="Zeng Q."/>
            <person name="Anikster Y."/>
            <person name="Bruce M."/>
            <person name="Wang M."/>
            <person name="Yin C."/>
            <person name="McCallum B."/>
            <person name="Szabo L.J."/>
            <person name="Hulbert S."/>
            <person name="Chen X."/>
            <person name="Fellers J.P."/>
        </authorList>
    </citation>
    <scope>NUCLEOTIDE SEQUENCE</scope>
    <source>
        <strain evidence="4">Isolate 1-1 / race 1 (BBBD)</strain>
        <strain evidence="3">isolate 1-1 / race 1 (BBBD)</strain>
    </source>
</reference>
<reference evidence="2" key="1">
    <citation type="submission" date="2009-11" db="EMBL/GenBank/DDBJ databases">
        <authorList>
            <consortium name="The Broad Institute Genome Sequencing Platform"/>
            <person name="Ward D."/>
            <person name="Feldgarden M."/>
            <person name="Earl A."/>
            <person name="Young S.K."/>
            <person name="Zeng Q."/>
            <person name="Koehrsen M."/>
            <person name="Alvarado L."/>
            <person name="Berlin A."/>
            <person name="Bochicchio J."/>
            <person name="Borenstein D."/>
            <person name="Chapman S.B."/>
            <person name="Chen Z."/>
            <person name="Engels R."/>
            <person name="Freedman E."/>
            <person name="Gellesch M."/>
            <person name="Goldberg J."/>
            <person name="Griggs A."/>
            <person name="Gujja S."/>
            <person name="Heilman E."/>
            <person name="Heiman D."/>
            <person name="Hepburn T."/>
            <person name="Howarth C."/>
            <person name="Jen D."/>
            <person name="Larson L."/>
            <person name="Lewis B."/>
            <person name="Mehta T."/>
            <person name="Park D."/>
            <person name="Pearson M."/>
            <person name="Roberts A."/>
            <person name="Saif S."/>
            <person name="Shea T."/>
            <person name="Shenoy N."/>
            <person name="Sisk P."/>
            <person name="Stolte C."/>
            <person name="Sykes S."/>
            <person name="Thomson T."/>
            <person name="Walk T."/>
            <person name="White J."/>
            <person name="Yandava C."/>
            <person name="Izard J."/>
            <person name="Baranova O.V."/>
            <person name="Blanton J.M."/>
            <person name="Tanner A.C."/>
            <person name="Dewhirst F.E."/>
            <person name="Haas B."/>
            <person name="Nusbaum C."/>
            <person name="Birren B."/>
        </authorList>
    </citation>
    <scope>NUCLEOTIDE SEQUENCE [LARGE SCALE GENOMIC DNA]</scope>
    <source>
        <strain evidence="2">1-1 BBBD Race 1</strain>
    </source>
</reference>
<dbReference type="AlphaFoldDB" id="A0A180FZI9"/>
<organism evidence="2">
    <name type="scientific">Puccinia triticina (isolate 1-1 / race 1 (BBBD))</name>
    <name type="common">Brown leaf rust fungus</name>
    <dbReference type="NCBI Taxonomy" id="630390"/>
    <lineage>
        <taxon>Eukaryota</taxon>
        <taxon>Fungi</taxon>
        <taxon>Dikarya</taxon>
        <taxon>Basidiomycota</taxon>
        <taxon>Pucciniomycotina</taxon>
        <taxon>Pucciniomycetes</taxon>
        <taxon>Pucciniales</taxon>
        <taxon>Pucciniaceae</taxon>
        <taxon>Puccinia</taxon>
    </lineage>
</organism>
<dbReference type="PANTHER" id="PTHR33096">
    <property type="entry name" value="CXC2 DOMAIN-CONTAINING PROTEIN"/>
    <property type="match status" value="1"/>
</dbReference>
<dbReference type="Proteomes" id="UP000005240">
    <property type="component" value="Unassembled WGS sequence"/>
</dbReference>
<evidence type="ECO:0000313" key="3">
    <source>
        <dbReference type="EnsemblFungi" id="PTTG_30232-t43_1-p1"/>
    </source>
</evidence>
<dbReference type="OrthoDB" id="2976829at2759"/>
<dbReference type="EnsemblFungi" id="PTTG_30232-t43_1">
    <property type="protein sequence ID" value="PTTG_30232-t43_1-p1"/>
    <property type="gene ID" value="PTTG_30232"/>
</dbReference>
<evidence type="ECO:0000313" key="4">
    <source>
        <dbReference type="Proteomes" id="UP000005240"/>
    </source>
</evidence>
<dbReference type="VEuPathDB" id="FungiDB:PTTG_30232"/>
<protein>
    <submittedName>
        <fullName evidence="2 3">Uncharacterized protein</fullName>
    </submittedName>
</protein>
<accession>A0A180FZI9</accession>
<proteinExistence type="predicted"/>
<dbReference type="EMBL" id="ADAS02002412">
    <property type="protein sequence ID" value="OAV85846.1"/>
    <property type="molecule type" value="Genomic_DNA"/>
</dbReference>
<dbReference type="PANTHER" id="PTHR33096:SF1">
    <property type="entry name" value="CXC1-LIKE CYSTEINE CLUSTER ASSOCIATED WITH KDZ TRANSPOSASES DOMAIN-CONTAINING PROTEIN"/>
    <property type="match status" value="1"/>
</dbReference>
<feature type="compositionally biased region" description="Acidic residues" evidence="1">
    <location>
        <begin position="300"/>
        <end position="310"/>
    </location>
</feature>